<evidence type="ECO:0000256" key="1">
    <source>
        <dbReference type="ARBA" id="ARBA00022490"/>
    </source>
</evidence>
<dbReference type="PANTHER" id="PTHR30307">
    <property type="entry name" value="S-ADENOSYLMETHIONINE:TRNA RIBOSYLTRANSFERASE-ISOMERASE"/>
    <property type="match status" value="1"/>
</dbReference>
<name>A0ABU5L854_9RICK</name>
<keyword evidence="4 5" id="KW-0671">Queuosine biosynthesis</keyword>
<comment type="subunit">
    <text evidence="5">Monomer.</text>
</comment>
<dbReference type="PANTHER" id="PTHR30307:SF0">
    <property type="entry name" value="S-ADENOSYLMETHIONINE:TRNA RIBOSYLTRANSFERASE-ISOMERASE"/>
    <property type="match status" value="1"/>
</dbReference>
<keyword evidence="1 5" id="KW-0963">Cytoplasm</keyword>
<dbReference type="NCBIfam" id="NF001140">
    <property type="entry name" value="PRK00147.1"/>
    <property type="match status" value="1"/>
</dbReference>
<dbReference type="Proteomes" id="UP001293791">
    <property type="component" value="Unassembled WGS sequence"/>
</dbReference>
<evidence type="ECO:0000256" key="4">
    <source>
        <dbReference type="ARBA" id="ARBA00022785"/>
    </source>
</evidence>
<comment type="caution">
    <text evidence="6">The sequence shown here is derived from an EMBL/GenBank/DDBJ whole genome shotgun (WGS) entry which is preliminary data.</text>
</comment>
<comment type="catalytic activity">
    <reaction evidence="5">
        <text>7-aminomethyl-7-carbaguanosine(34) in tRNA + S-adenosyl-L-methionine = epoxyqueuosine(34) in tRNA + adenine + L-methionine + 2 H(+)</text>
        <dbReference type="Rhea" id="RHEA:32155"/>
        <dbReference type="Rhea" id="RHEA-COMP:10342"/>
        <dbReference type="Rhea" id="RHEA-COMP:18582"/>
        <dbReference type="ChEBI" id="CHEBI:15378"/>
        <dbReference type="ChEBI" id="CHEBI:16708"/>
        <dbReference type="ChEBI" id="CHEBI:57844"/>
        <dbReference type="ChEBI" id="CHEBI:59789"/>
        <dbReference type="ChEBI" id="CHEBI:82833"/>
        <dbReference type="ChEBI" id="CHEBI:194443"/>
        <dbReference type="EC" id="2.4.99.17"/>
    </reaction>
</comment>
<evidence type="ECO:0000313" key="7">
    <source>
        <dbReference type="Proteomes" id="UP001293791"/>
    </source>
</evidence>
<dbReference type="Gene3D" id="2.40.10.240">
    <property type="entry name" value="QueA-like"/>
    <property type="match status" value="1"/>
</dbReference>
<dbReference type="NCBIfam" id="TIGR00113">
    <property type="entry name" value="queA"/>
    <property type="match status" value="1"/>
</dbReference>
<dbReference type="InterPro" id="IPR003699">
    <property type="entry name" value="QueA"/>
</dbReference>
<comment type="pathway">
    <text evidence="5">tRNA modification; tRNA-queuosine biosynthesis.</text>
</comment>
<comment type="subcellular location">
    <subcellularLocation>
        <location evidence="5">Cytoplasm</location>
    </subcellularLocation>
</comment>
<organism evidence="6 7">
    <name type="scientific">Candidatus Cyrtobacter comes</name>
    <dbReference type="NCBI Taxonomy" id="675776"/>
    <lineage>
        <taxon>Bacteria</taxon>
        <taxon>Pseudomonadati</taxon>
        <taxon>Pseudomonadota</taxon>
        <taxon>Alphaproteobacteria</taxon>
        <taxon>Rickettsiales</taxon>
        <taxon>Candidatus Midichloriaceae</taxon>
        <taxon>Candidatus Cyrtobacter</taxon>
    </lineage>
</organism>
<gene>
    <name evidence="5" type="primary">queA</name>
    <name evidence="6" type="ORF">Cyrtocomes_00687</name>
</gene>
<accession>A0ABU5L854</accession>
<dbReference type="SUPFAM" id="SSF111337">
    <property type="entry name" value="QueA-like"/>
    <property type="match status" value="1"/>
</dbReference>
<dbReference type="InterPro" id="IPR042118">
    <property type="entry name" value="QueA_dom1"/>
</dbReference>
<keyword evidence="7" id="KW-1185">Reference proteome</keyword>
<dbReference type="Gene3D" id="3.40.1780.10">
    <property type="entry name" value="QueA-like"/>
    <property type="match status" value="1"/>
</dbReference>
<reference evidence="6 7" key="1">
    <citation type="submission" date="2023-02" db="EMBL/GenBank/DDBJ databases">
        <title>Host association and intracellularity evolved multiple times independently in the Rickettsiales.</title>
        <authorList>
            <person name="Castelli M."/>
            <person name="Nardi T."/>
            <person name="Gammuto L."/>
            <person name="Bellinzona G."/>
            <person name="Sabaneyeva E."/>
            <person name="Potekhin A."/>
            <person name="Serra V."/>
            <person name="Petroni G."/>
            <person name="Sassera D."/>
        </authorList>
    </citation>
    <scope>NUCLEOTIDE SEQUENCE [LARGE SCALE GENOMIC DNA]</scope>
    <source>
        <strain evidence="6 7">BOD18</strain>
    </source>
</reference>
<keyword evidence="3 5" id="KW-0949">S-adenosyl-L-methionine</keyword>
<comment type="function">
    <text evidence="5">Transfers and isomerizes the ribose moiety from AdoMet to the 7-aminomethyl group of 7-deazaguanine (preQ1-tRNA) to give epoxyqueuosine (oQ-tRNA).</text>
</comment>
<dbReference type="HAMAP" id="MF_00113">
    <property type="entry name" value="QueA"/>
    <property type="match status" value="1"/>
</dbReference>
<dbReference type="RefSeq" id="WP_322497777.1">
    <property type="nucleotide sequence ID" value="NZ_JARGYT010000036.1"/>
</dbReference>
<dbReference type="Pfam" id="PF02547">
    <property type="entry name" value="Queuosine_synth"/>
    <property type="match status" value="1"/>
</dbReference>
<protein>
    <recommendedName>
        <fullName evidence="5">S-adenosylmethionine:tRNA ribosyltransferase-isomerase</fullName>
        <ecNumber evidence="5">2.4.99.17</ecNumber>
    </recommendedName>
    <alternativeName>
        <fullName evidence="5">Queuosine biosynthesis protein QueA</fullName>
    </alternativeName>
</protein>
<evidence type="ECO:0000256" key="2">
    <source>
        <dbReference type="ARBA" id="ARBA00022679"/>
    </source>
</evidence>
<dbReference type="InterPro" id="IPR036100">
    <property type="entry name" value="QueA_sf"/>
</dbReference>
<evidence type="ECO:0000256" key="5">
    <source>
        <dbReference type="HAMAP-Rule" id="MF_00113"/>
    </source>
</evidence>
<keyword evidence="2 5" id="KW-0808">Transferase</keyword>
<dbReference type="EMBL" id="JARGYT010000036">
    <property type="protein sequence ID" value="MDZ5762308.1"/>
    <property type="molecule type" value="Genomic_DNA"/>
</dbReference>
<sequence length="344" mass="39518">MKLKDFDFDLPRELVAQHPLPRGQARMLHMDAMGNLQDKNFRQIIDFIHPGDVLVMNNSKVVPSSLIGRVGERVVYINIVKQVGERRWQIFARPSKHLNVGKKIIFSDDLYAYVNYKDIESNYIEIDFELSKFELFQKLDVVGQMPLPPYIKRAEQFIADKHNYQTVYAEHEGSFAAPTAGLHFSEEIISCLESKGVKLAFVTLHVWLGTFLPVKSENIDEHIMHEEYFSCTEEAAQIINEAKANHGRIISVGSTSMRVLESIMHEYGAIIKCDGMTSIFIKPGYKFQIVDMMVTNFHLPKSTLFMLVSAFSGLENIQAAYKYAIENKYRVFSYGDACFFERKM</sequence>
<proteinExistence type="inferred from homology"/>
<evidence type="ECO:0000313" key="6">
    <source>
        <dbReference type="EMBL" id="MDZ5762308.1"/>
    </source>
</evidence>
<dbReference type="EC" id="2.4.99.17" evidence="5"/>
<comment type="similarity">
    <text evidence="5">Belongs to the QueA family.</text>
</comment>
<dbReference type="InterPro" id="IPR042119">
    <property type="entry name" value="QueA_dom2"/>
</dbReference>
<evidence type="ECO:0000256" key="3">
    <source>
        <dbReference type="ARBA" id="ARBA00022691"/>
    </source>
</evidence>